<dbReference type="Proteomes" id="UP000004995">
    <property type="component" value="Unassembled WGS sequence"/>
</dbReference>
<sequence length="37" mass="4009">MACGCVHAVIARSCMRGVDHQWSTGAEEEMETKGRGN</sequence>
<dbReference type="AlphaFoldDB" id="K3Z222"/>
<evidence type="ECO:0000313" key="2">
    <source>
        <dbReference type="Proteomes" id="UP000004995"/>
    </source>
</evidence>
<evidence type="ECO:0000313" key="1">
    <source>
        <dbReference type="EnsemblPlants" id="KQL29941"/>
    </source>
</evidence>
<keyword evidence="2" id="KW-1185">Reference proteome</keyword>
<organism evidence="1 2">
    <name type="scientific">Setaria italica</name>
    <name type="common">Foxtail millet</name>
    <name type="synonym">Panicum italicum</name>
    <dbReference type="NCBI Taxonomy" id="4555"/>
    <lineage>
        <taxon>Eukaryota</taxon>
        <taxon>Viridiplantae</taxon>
        <taxon>Streptophyta</taxon>
        <taxon>Embryophyta</taxon>
        <taxon>Tracheophyta</taxon>
        <taxon>Spermatophyta</taxon>
        <taxon>Magnoliopsida</taxon>
        <taxon>Liliopsida</taxon>
        <taxon>Poales</taxon>
        <taxon>Poaceae</taxon>
        <taxon>PACMAD clade</taxon>
        <taxon>Panicoideae</taxon>
        <taxon>Panicodae</taxon>
        <taxon>Paniceae</taxon>
        <taxon>Cenchrinae</taxon>
        <taxon>Setaria</taxon>
    </lineage>
</organism>
<protein>
    <submittedName>
        <fullName evidence="1">Uncharacterized protein</fullName>
    </submittedName>
</protein>
<dbReference type="HOGENOM" id="CLU_3351922_0_0_1"/>
<dbReference type="Gramene" id="KQL29941">
    <property type="protein sequence ID" value="KQL29941"/>
    <property type="gene ID" value="SETIT_020590mg"/>
</dbReference>
<dbReference type="InParanoid" id="K3Z222"/>
<dbReference type="EnsemblPlants" id="KQL29941">
    <property type="protein sequence ID" value="KQL29941"/>
    <property type="gene ID" value="SETIT_020590mg"/>
</dbReference>
<proteinExistence type="predicted"/>
<name>K3Z222_SETIT</name>
<reference evidence="2" key="1">
    <citation type="journal article" date="2012" name="Nat. Biotechnol.">
        <title>Reference genome sequence of the model plant Setaria.</title>
        <authorList>
            <person name="Bennetzen J.L."/>
            <person name="Schmutz J."/>
            <person name="Wang H."/>
            <person name="Percifield R."/>
            <person name="Hawkins J."/>
            <person name="Pontaroli A.C."/>
            <person name="Estep M."/>
            <person name="Feng L."/>
            <person name="Vaughn J.N."/>
            <person name="Grimwood J."/>
            <person name="Jenkins J."/>
            <person name="Barry K."/>
            <person name="Lindquist E."/>
            <person name="Hellsten U."/>
            <person name="Deshpande S."/>
            <person name="Wang X."/>
            <person name="Wu X."/>
            <person name="Mitros T."/>
            <person name="Triplett J."/>
            <person name="Yang X."/>
            <person name="Ye C.Y."/>
            <person name="Mauro-Herrera M."/>
            <person name="Wang L."/>
            <person name="Li P."/>
            <person name="Sharma M."/>
            <person name="Sharma R."/>
            <person name="Ronald P.C."/>
            <person name="Panaud O."/>
            <person name="Kellogg E.A."/>
            <person name="Brutnell T.P."/>
            <person name="Doust A.N."/>
            <person name="Tuskan G.A."/>
            <person name="Rokhsar D."/>
            <person name="Devos K.M."/>
        </authorList>
    </citation>
    <scope>NUCLEOTIDE SEQUENCE [LARGE SCALE GENOMIC DNA]</scope>
    <source>
        <strain evidence="2">cv. Yugu1</strain>
    </source>
</reference>
<dbReference type="EMBL" id="AGNK02000377">
    <property type="status" value="NOT_ANNOTATED_CDS"/>
    <property type="molecule type" value="Genomic_DNA"/>
</dbReference>
<accession>K3Z222</accession>
<reference evidence="1" key="2">
    <citation type="submission" date="2018-08" db="UniProtKB">
        <authorList>
            <consortium name="EnsemblPlants"/>
        </authorList>
    </citation>
    <scope>IDENTIFICATION</scope>
    <source>
        <strain evidence="1">Yugu1</strain>
    </source>
</reference>